<keyword evidence="3" id="KW-1185">Reference proteome</keyword>
<keyword evidence="1" id="KW-0732">Signal</keyword>
<sequence>MLIPMLLGLPLSILSSHICWSFPSPSSSLQFPIAASVYVCACVCVCVSLSRVLSSIACSLVPPHTHPPIPPTDFRTPPMSVCVMLPTSESDFGRDLSPGFLFLSGYDDGNNAAAAAAGAFCFSRFDVLA</sequence>
<dbReference type="EMBL" id="OZ019901">
    <property type="protein sequence ID" value="CAK9236982.1"/>
    <property type="molecule type" value="Genomic_DNA"/>
</dbReference>
<feature type="chain" id="PRO_5047124348" description="Secreted protein" evidence="1">
    <location>
        <begin position="22"/>
        <end position="129"/>
    </location>
</feature>
<evidence type="ECO:0000313" key="3">
    <source>
        <dbReference type="Proteomes" id="UP001497512"/>
    </source>
</evidence>
<proteinExistence type="predicted"/>
<evidence type="ECO:0000256" key="1">
    <source>
        <dbReference type="SAM" id="SignalP"/>
    </source>
</evidence>
<gene>
    <name evidence="2" type="ORF">CSSPTR1EN2_LOCUS23382</name>
</gene>
<dbReference type="Proteomes" id="UP001497512">
    <property type="component" value="Chromosome 9"/>
</dbReference>
<reference evidence="2" key="1">
    <citation type="submission" date="2024-02" db="EMBL/GenBank/DDBJ databases">
        <authorList>
            <consortium name="ELIXIR-Norway"/>
            <consortium name="Elixir Norway"/>
        </authorList>
    </citation>
    <scope>NUCLEOTIDE SEQUENCE</scope>
</reference>
<protein>
    <recommendedName>
        <fullName evidence="4">Secreted protein</fullName>
    </recommendedName>
</protein>
<accession>A0ABP0V619</accession>
<evidence type="ECO:0008006" key="4">
    <source>
        <dbReference type="Google" id="ProtNLM"/>
    </source>
</evidence>
<feature type="signal peptide" evidence="1">
    <location>
        <begin position="1"/>
        <end position="21"/>
    </location>
</feature>
<evidence type="ECO:0000313" key="2">
    <source>
        <dbReference type="EMBL" id="CAK9236982.1"/>
    </source>
</evidence>
<name>A0ABP0V619_9BRYO</name>
<organism evidence="2 3">
    <name type="scientific">Sphagnum troendelagicum</name>
    <dbReference type="NCBI Taxonomy" id="128251"/>
    <lineage>
        <taxon>Eukaryota</taxon>
        <taxon>Viridiplantae</taxon>
        <taxon>Streptophyta</taxon>
        <taxon>Embryophyta</taxon>
        <taxon>Bryophyta</taxon>
        <taxon>Sphagnophytina</taxon>
        <taxon>Sphagnopsida</taxon>
        <taxon>Sphagnales</taxon>
        <taxon>Sphagnaceae</taxon>
        <taxon>Sphagnum</taxon>
    </lineage>
</organism>